<dbReference type="InterPro" id="IPR013201">
    <property type="entry name" value="Prot_inhib_I29"/>
</dbReference>
<feature type="domain" description="Cathepsin propeptide inhibitor" evidence="5">
    <location>
        <begin position="201"/>
        <end position="256"/>
    </location>
</feature>
<feature type="region of interest" description="Disordered" evidence="3">
    <location>
        <begin position="106"/>
        <end position="145"/>
    </location>
</feature>
<evidence type="ECO:0000256" key="1">
    <source>
        <dbReference type="ARBA" id="ARBA00008455"/>
    </source>
</evidence>
<evidence type="ECO:0000256" key="3">
    <source>
        <dbReference type="SAM" id="MobiDB-lite"/>
    </source>
</evidence>
<evidence type="ECO:0000259" key="5">
    <source>
        <dbReference type="SMART" id="SM00848"/>
    </source>
</evidence>
<dbReference type="InterPro" id="IPR039417">
    <property type="entry name" value="Peptidase_C1A_papain-like"/>
</dbReference>
<dbReference type="Pfam" id="PF00112">
    <property type="entry name" value="Peptidase_C1"/>
    <property type="match status" value="1"/>
</dbReference>
<dbReference type="EnsemblPlants" id="EMT29192">
    <property type="protein sequence ID" value="EMT29192"/>
    <property type="gene ID" value="F775_42922"/>
</dbReference>
<dbReference type="SUPFAM" id="SSF54001">
    <property type="entry name" value="Cysteine proteinases"/>
    <property type="match status" value="1"/>
</dbReference>
<dbReference type="AlphaFoldDB" id="M8CNV6"/>
<protein>
    <recommendedName>
        <fullName evidence="7">Vignain</fullName>
    </recommendedName>
</protein>
<dbReference type="PRINTS" id="PR00705">
    <property type="entry name" value="PAPAIN"/>
</dbReference>
<dbReference type="InterPro" id="IPR013128">
    <property type="entry name" value="Peptidase_C1A"/>
</dbReference>
<feature type="domain" description="Peptidase C1A papain C-terminal" evidence="4">
    <location>
        <begin position="286"/>
        <end position="472"/>
    </location>
</feature>
<sequence length="472" mass="53261">MEDAIRTSATKIFTRYFGRIPQWCKKMEAERSDETKDETDDEIEGFNLNVSLYCKDICRQIKDFKRNLAKVGWMPGEEEIVAEGMEIKGEVVVSGTIVTMTKVMSLEEKQEEEMSSVKKHEEEDSEEESERAREDTSRKQGIGSALGAGRATWAIGPGWVKHGDHGRTIVAAIAMATVVPVTSMGITGQDLESEESLWDLYERWCAFNEVAREPDEKLMRFSIFKQNVRFIHENNQGDARSKLGLNIFADKTHAELPKVEADCTSAGHLPYHFDYMPHTAITNEDLPDRVDWRDHHAVTSVKNQGQYCGACWAFVAAGAVEGITAIKTGKLEDLSPQMLVDCDKANLGCRCGESWRALDFIKKNRIATDRAYPYDGIQRRCHMRADGLSRFASIEGFHVVYGSERALMAAVAIQPVIVEIGLDIYFHYYSEDMGMYTGPCNKTITHAILVVGYGTDAFLRRYWILKNSWGTK</sequence>
<evidence type="ECO:0000313" key="6">
    <source>
        <dbReference type="EnsemblPlants" id="EMT29192"/>
    </source>
</evidence>
<dbReference type="SMART" id="SM00848">
    <property type="entry name" value="Inhibitor_I29"/>
    <property type="match status" value="1"/>
</dbReference>
<accession>M8CNV6</accession>
<evidence type="ECO:0000259" key="4">
    <source>
        <dbReference type="SMART" id="SM00645"/>
    </source>
</evidence>
<dbReference type="InterPro" id="IPR000668">
    <property type="entry name" value="Peptidase_C1A_C"/>
</dbReference>
<evidence type="ECO:0000256" key="2">
    <source>
        <dbReference type="ARBA" id="ARBA00023157"/>
    </source>
</evidence>
<keyword evidence="2" id="KW-1015">Disulfide bond</keyword>
<evidence type="ECO:0008006" key="7">
    <source>
        <dbReference type="Google" id="ProtNLM"/>
    </source>
</evidence>
<dbReference type="GO" id="GO:0008234">
    <property type="term" value="F:cysteine-type peptidase activity"/>
    <property type="evidence" value="ECO:0007669"/>
    <property type="project" value="InterPro"/>
</dbReference>
<dbReference type="GO" id="GO:0006508">
    <property type="term" value="P:proteolysis"/>
    <property type="evidence" value="ECO:0007669"/>
    <property type="project" value="InterPro"/>
</dbReference>
<dbReference type="SMART" id="SM00645">
    <property type="entry name" value="Pept_C1"/>
    <property type="match status" value="1"/>
</dbReference>
<organism evidence="6">
    <name type="scientific">Aegilops tauschii</name>
    <name type="common">Tausch's goatgrass</name>
    <name type="synonym">Aegilops squarrosa</name>
    <dbReference type="NCBI Taxonomy" id="37682"/>
    <lineage>
        <taxon>Eukaryota</taxon>
        <taxon>Viridiplantae</taxon>
        <taxon>Streptophyta</taxon>
        <taxon>Embryophyta</taxon>
        <taxon>Tracheophyta</taxon>
        <taxon>Spermatophyta</taxon>
        <taxon>Magnoliopsida</taxon>
        <taxon>Liliopsida</taxon>
        <taxon>Poales</taxon>
        <taxon>Poaceae</taxon>
        <taxon>BOP clade</taxon>
        <taxon>Pooideae</taxon>
        <taxon>Triticodae</taxon>
        <taxon>Triticeae</taxon>
        <taxon>Triticinae</taxon>
        <taxon>Aegilops</taxon>
    </lineage>
</organism>
<dbReference type="PROSITE" id="PS00639">
    <property type="entry name" value="THIOL_PROTEASE_HIS"/>
    <property type="match status" value="1"/>
</dbReference>
<dbReference type="PANTHER" id="PTHR12411">
    <property type="entry name" value="CYSTEINE PROTEASE FAMILY C1-RELATED"/>
    <property type="match status" value="1"/>
</dbReference>
<name>M8CNV6_AEGTA</name>
<dbReference type="Pfam" id="PF08246">
    <property type="entry name" value="Inhibitor_I29"/>
    <property type="match status" value="1"/>
</dbReference>
<dbReference type="CDD" id="cd02248">
    <property type="entry name" value="Peptidase_C1A"/>
    <property type="match status" value="1"/>
</dbReference>
<proteinExistence type="inferred from homology"/>
<dbReference type="InterPro" id="IPR038765">
    <property type="entry name" value="Papain-like_cys_pep_sf"/>
</dbReference>
<dbReference type="InterPro" id="IPR025660">
    <property type="entry name" value="Pept_his_AS"/>
</dbReference>
<reference evidence="6" key="1">
    <citation type="submission" date="2015-06" db="UniProtKB">
        <authorList>
            <consortium name="EnsemblPlants"/>
        </authorList>
    </citation>
    <scope>IDENTIFICATION</scope>
</reference>
<dbReference type="Gene3D" id="3.90.70.10">
    <property type="entry name" value="Cysteine proteinases"/>
    <property type="match status" value="1"/>
</dbReference>
<comment type="similarity">
    <text evidence="1">Belongs to the peptidase C1 family.</text>
</comment>